<sequence>MTSESNDLALASVPLVAGLSPDQVKAAQLFYPYTFEKTIAAFQNQIRFVHYSSAEAAMKMLENGEVWMRKASAMNDFREIDYGKELLIEAYKGEVGQKLKSFLEENFPAFLMISKNFSTGGIRTFSTALI</sequence>
<comment type="caution">
    <text evidence="1">The sequence shown here is derived from an EMBL/GenBank/DDBJ whole genome shotgun (WGS) entry which is preliminary data.</text>
</comment>
<protein>
    <submittedName>
        <fullName evidence="1">Uncharacterized protein</fullName>
    </submittedName>
</protein>
<proteinExistence type="predicted"/>
<gene>
    <name evidence="1" type="ORF">O7A05_32950</name>
</gene>
<dbReference type="RefSeq" id="WP_337097541.1">
    <property type="nucleotide sequence ID" value="NZ_JAPYKO010000052.1"/>
</dbReference>
<keyword evidence="2" id="KW-1185">Reference proteome</keyword>
<dbReference type="Proteomes" id="UP001366503">
    <property type="component" value="Unassembled WGS sequence"/>
</dbReference>
<dbReference type="EMBL" id="JAPYKO010000052">
    <property type="protein sequence ID" value="MEI9406923.1"/>
    <property type="molecule type" value="Genomic_DNA"/>
</dbReference>
<reference evidence="1 2" key="1">
    <citation type="submission" date="2022-12" db="EMBL/GenBank/DDBJ databases">
        <authorList>
            <person name="Muema E."/>
        </authorList>
    </citation>
    <scope>NUCLEOTIDE SEQUENCE [LARGE SCALE GENOMIC DNA]</scope>
    <source>
        <strain evidence="2">1330</strain>
    </source>
</reference>
<organism evidence="1 2">
    <name type="scientific">Mesorhizobium argentiipisi</name>
    <dbReference type="NCBI Taxonomy" id="3015175"/>
    <lineage>
        <taxon>Bacteria</taxon>
        <taxon>Pseudomonadati</taxon>
        <taxon>Pseudomonadota</taxon>
        <taxon>Alphaproteobacteria</taxon>
        <taxon>Hyphomicrobiales</taxon>
        <taxon>Phyllobacteriaceae</taxon>
        <taxon>Mesorhizobium</taxon>
    </lineage>
</organism>
<evidence type="ECO:0000313" key="2">
    <source>
        <dbReference type="Proteomes" id="UP001366503"/>
    </source>
</evidence>
<accession>A0ABU8KPJ2</accession>
<evidence type="ECO:0000313" key="1">
    <source>
        <dbReference type="EMBL" id="MEI9406923.1"/>
    </source>
</evidence>
<name>A0ABU8KPJ2_9HYPH</name>